<evidence type="ECO:0000313" key="5">
    <source>
        <dbReference type="Proteomes" id="UP001597492"/>
    </source>
</evidence>
<dbReference type="InterPro" id="IPR016162">
    <property type="entry name" value="Ald_DH_N"/>
</dbReference>
<dbReference type="InterPro" id="IPR044151">
    <property type="entry name" value="ALDH_KGSADH"/>
</dbReference>
<accession>A0ABW5UZP5</accession>
<dbReference type="EMBL" id="JBHUNE010000003">
    <property type="protein sequence ID" value="MFD2757909.1"/>
    <property type="molecule type" value="Genomic_DNA"/>
</dbReference>
<feature type="domain" description="Aldehyde dehydrogenase" evidence="3">
    <location>
        <begin position="17"/>
        <end position="382"/>
    </location>
</feature>
<dbReference type="RefSeq" id="WP_019619776.1">
    <property type="nucleotide sequence ID" value="NZ_JBHUNE010000003.1"/>
</dbReference>
<keyword evidence="1" id="KW-0560">Oxidoreductase</keyword>
<gene>
    <name evidence="4" type="ORF">ACFSW7_05910</name>
</gene>
<evidence type="ECO:0000256" key="2">
    <source>
        <dbReference type="SAM" id="MobiDB-lite"/>
    </source>
</evidence>
<organism evidence="4 5">
    <name type="scientific">Gulosibacter faecalis</name>
    <dbReference type="NCBI Taxonomy" id="272240"/>
    <lineage>
        <taxon>Bacteria</taxon>
        <taxon>Bacillati</taxon>
        <taxon>Actinomycetota</taxon>
        <taxon>Actinomycetes</taxon>
        <taxon>Micrococcales</taxon>
        <taxon>Microbacteriaceae</taxon>
        <taxon>Gulosibacter</taxon>
    </lineage>
</organism>
<dbReference type="Gene3D" id="3.40.605.10">
    <property type="entry name" value="Aldehyde Dehydrogenase, Chain A, domain 1"/>
    <property type="match status" value="2"/>
</dbReference>
<dbReference type="InterPro" id="IPR015590">
    <property type="entry name" value="Aldehyde_DH_dom"/>
</dbReference>
<name>A0ABW5UZP5_9MICO</name>
<feature type="region of interest" description="Disordered" evidence="2">
    <location>
        <begin position="482"/>
        <end position="512"/>
    </location>
</feature>
<dbReference type="Pfam" id="PF00171">
    <property type="entry name" value="Aldedh"/>
    <property type="match status" value="1"/>
</dbReference>
<evidence type="ECO:0000313" key="4">
    <source>
        <dbReference type="EMBL" id="MFD2757909.1"/>
    </source>
</evidence>
<proteinExistence type="predicted"/>
<dbReference type="Proteomes" id="UP001597492">
    <property type="component" value="Unassembled WGS sequence"/>
</dbReference>
<keyword evidence="5" id="KW-1185">Reference proteome</keyword>
<evidence type="ECO:0000256" key="1">
    <source>
        <dbReference type="ARBA" id="ARBA00023002"/>
    </source>
</evidence>
<protein>
    <submittedName>
        <fullName evidence="4">Aldehyde dehydrogenase (NADP(+))</fullName>
    </submittedName>
</protein>
<reference evidence="5" key="1">
    <citation type="journal article" date="2019" name="Int. J. Syst. Evol. Microbiol.">
        <title>The Global Catalogue of Microorganisms (GCM) 10K type strain sequencing project: providing services to taxonomists for standard genome sequencing and annotation.</title>
        <authorList>
            <consortium name="The Broad Institute Genomics Platform"/>
            <consortium name="The Broad Institute Genome Sequencing Center for Infectious Disease"/>
            <person name="Wu L."/>
            <person name="Ma J."/>
        </authorList>
    </citation>
    <scope>NUCLEOTIDE SEQUENCE [LARGE SCALE GENOMIC DNA]</scope>
    <source>
        <strain evidence="5">TISTR 1514</strain>
    </source>
</reference>
<dbReference type="CDD" id="cd07129">
    <property type="entry name" value="ALDH_KGSADH"/>
    <property type="match status" value="1"/>
</dbReference>
<comment type="caution">
    <text evidence="4">The sequence shown here is derived from an EMBL/GenBank/DDBJ whole genome shotgun (WGS) entry which is preliminary data.</text>
</comment>
<dbReference type="PANTHER" id="PTHR43353:SF3">
    <property type="entry name" value="ALDEHYDE DEHYDROGENASE-RELATED"/>
    <property type="match status" value="1"/>
</dbReference>
<sequence length="512" mass="53416">MTTPYTNSPNIAPLAPEIETIVAAADRASVAFAATEPKARARALVAVADALDANADELVALAGAETGLTEARLRGELNRTAVQLRLFADVVVEGAYLDVRIDRHDDDFAIGVRPELRMMRRAVGPVVVFAASNFPFAFSVAGGDTASALAAGCPVLLKTHSGHPRLSERTGELVAAALRDAGMPDGVFATFSGQANGTAVLQDPRIQAGSFTGSEHVGRLLADLAAARPQPIRFYGELGSTNPVFVTRAAIAERPDDLVAGLVGAVAGSAGQLCTKPGFVFVPEGHGLDERIAAQVAASNEQLGRQRLLNPGITRGYTGRRDEVLAAPGVRTIVAGEATVDDEGHGWTTPTIVAVSLADLRANRDAVLAEVFGPFTVLVEVPEGTNPVDLVPEFFSGALTATLQTGADEASDELRALTDALTLVAGRVLYGGWPTGVAVTHAMTHGGPWPATTNDSSTSVGTAAIDRFLRPVTYQSMPEALLPEPVRDSNPWGVPQRISEAGESRSWGASGR</sequence>
<dbReference type="InterPro" id="IPR016161">
    <property type="entry name" value="Ald_DH/histidinol_DH"/>
</dbReference>
<dbReference type="InterPro" id="IPR050740">
    <property type="entry name" value="Aldehyde_DH_Superfamily"/>
</dbReference>
<evidence type="ECO:0000259" key="3">
    <source>
        <dbReference type="Pfam" id="PF00171"/>
    </source>
</evidence>
<dbReference type="SUPFAM" id="SSF53720">
    <property type="entry name" value="ALDH-like"/>
    <property type="match status" value="1"/>
</dbReference>
<dbReference type="PANTHER" id="PTHR43353">
    <property type="entry name" value="SUCCINATE-SEMIALDEHYDE DEHYDROGENASE, MITOCHONDRIAL"/>
    <property type="match status" value="1"/>
</dbReference>